<dbReference type="AlphaFoldDB" id="A0A382T8M1"/>
<keyword evidence="2" id="KW-0408">Iron</keyword>
<dbReference type="InterPro" id="IPR008775">
    <property type="entry name" value="Phytyl_CoA_dOase-like"/>
</dbReference>
<organism evidence="3">
    <name type="scientific">marine metagenome</name>
    <dbReference type="NCBI Taxonomy" id="408172"/>
    <lineage>
        <taxon>unclassified sequences</taxon>
        <taxon>metagenomes</taxon>
        <taxon>ecological metagenomes</taxon>
    </lineage>
</organism>
<evidence type="ECO:0000256" key="2">
    <source>
        <dbReference type="ARBA" id="ARBA00023004"/>
    </source>
</evidence>
<proteinExistence type="predicted"/>
<dbReference type="Pfam" id="PF05721">
    <property type="entry name" value="PhyH"/>
    <property type="match status" value="1"/>
</dbReference>
<gene>
    <name evidence="3" type="ORF">METZ01_LOCUS370572</name>
</gene>
<dbReference type="EMBL" id="UINC01134275">
    <property type="protein sequence ID" value="SVD17718.1"/>
    <property type="molecule type" value="Genomic_DNA"/>
</dbReference>
<evidence type="ECO:0008006" key="4">
    <source>
        <dbReference type="Google" id="ProtNLM"/>
    </source>
</evidence>
<feature type="non-terminal residue" evidence="3">
    <location>
        <position position="1"/>
    </location>
</feature>
<reference evidence="3" key="1">
    <citation type="submission" date="2018-05" db="EMBL/GenBank/DDBJ databases">
        <authorList>
            <person name="Lanie J.A."/>
            <person name="Ng W.-L."/>
            <person name="Kazmierczak K.M."/>
            <person name="Andrzejewski T.M."/>
            <person name="Davidsen T.M."/>
            <person name="Wayne K.J."/>
            <person name="Tettelin H."/>
            <person name="Glass J.I."/>
            <person name="Rusch D."/>
            <person name="Podicherti R."/>
            <person name="Tsui H.-C.T."/>
            <person name="Winkler M.E."/>
        </authorList>
    </citation>
    <scope>NUCLEOTIDE SEQUENCE</scope>
</reference>
<dbReference type="SUPFAM" id="SSF51197">
    <property type="entry name" value="Clavaminate synthase-like"/>
    <property type="match status" value="1"/>
</dbReference>
<feature type="non-terminal residue" evidence="3">
    <location>
        <position position="304"/>
    </location>
</feature>
<accession>A0A382T8M1</accession>
<dbReference type="PANTHER" id="PTHR20883:SF15">
    <property type="entry name" value="PHYTANOYL-COA DIOXYGENASE DOMAIN-CONTAINING PROTEIN 1"/>
    <property type="match status" value="1"/>
</dbReference>
<keyword evidence="1" id="KW-0479">Metal-binding</keyword>
<protein>
    <recommendedName>
        <fullName evidence="4">Fe2OG dioxygenase domain-containing protein</fullName>
    </recommendedName>
</protein>
<dbReference type="PANTHER" id="PTHR20883">
    <property type="entry name" value="PHYTANOYL-COA DIOXYGENASE DOMAIN CONTAINING 1"/>
    <property type="match status" value="1"/>
</dbReference>
<dbReference type="Gene3D" id="2.60.120.620">
    <property type="entry name" value="q2cbj1_9rhob like domain"/>
    <property type="match status" value="1"/>
</dbReference>
<evidence type="ECO:0000313" key="3">
    <source>
        <dbReference type="EMBL" id="SVD17718.1"/>
    </source>
</evidence>
<evidence type="ECO:0000256" key="1">
    <source>
        <dbReference type="ARBA" id="ARBA00022723"/>
    </source>
</evidence>
<name>A0A382T8M1_9ZZZZ</name>
<dbReference type="GO" id="GO:0046872">
    <property type="term" value="F:metal ion binding"/>
    <property type="evidence" value="ECO:0007669"/>
    <property type="project" value="UniProtKB-KW"/>
</dbReference>
<sequence length="304" mass="35047">SLWMKLLNIATQSLMKFSQKSQEESIKHTSDLLQTSYNKDYSKFNFFYLKTRSMLTKNQIRTFNQNGYVVIKNFINSRQRKLLMRRAEQLIDEFQPPSMHSVFSTDEQERTSDDYFLNSGDQIRFFFEEKAIDQNGNFTVPKQKSINKIGHAQHILDPLYKEVINELNFPKLGKQLGIKTPRALQSMHIFKQPSIGGEVGLHQDSCFLYTEPMSCIGFWFALEDANEENGCLQAMTGGHKIPLKKRFRLSENGGTEFDLLDDTPWPDKPLDMLEVEAGTLIILHGQLPHYSAANKSTKSRQAFS</sequence>